<dbReference type="SUPFAM" id="SSF47413">
    <property type="entry name" value="lambda repressor-like DNA-binding domains"/>
    <property type="match status" value="1"/>
</dbReference>
<dbReference type="EMBL" id="FNJD01000024">
    <property type="protein sequence ID" value="SDP64121.1"/>
    <property type="molecule type" value="Genomic_DNA"/>
</dbReference>
<dbReference type="Pfam" id="PF01381">
    <property type="entry name" value="HTH_3"/>
    <property type="match status" value="1"/>
</dbReference>
<dbReference type="InterPro" id="IPR011051">
    <property type="entry name" value="RmlC_Cupin_sf"/>
</dbReference>
<evidence type="ECO:0000313" key="3">
    <source>
        <dbReference type="EMBL" id="SDP64121.1"/>
    </source>
</evidence>
<organism evidence="3 4">
    <name type="scientific">Sulfitobacter litoralis</name>
    <dbReference type="NCBI Taxonomy" id="335975"/>
    <lineage>
        <taxon>Bacteria</taxon>
        <taxon>Pseudomonadati</taxon>
        <taxon>Pseudomonadota</taxon>
        <taxon>Alphaproteobacteria</taxon>
        <taxon>Rhodobacterales</taxon>
        <taxon>Roseobacteraceae</taxon>
        <taxon>Sulfitobacter</taxon>
    </lineage>
</organism>
<protein>
    <submittedName>
        <fullName evidence="3">Transcriptional regulator, XRE family with cupin sensor</fullName>
    </submittedName>
</protein>
<dbReference type="Gene3D" id="1.10.260.40">
    <property type="entry name" value="lambda repressor-like DNA-binding domains"/>
    <property type="match status" value="1"/>
</dbReference>
<evidence type="ECO:0000256" key="1">
    <source>
        <dbReference type="ARBA" id="ARBA00023125"/>
    </source>
</evidence>
<dbReference type="PANTHER" id="PTHR46797:SF2">
    <property type="entry name" value="TRANSCRIPTIONAL REGULATOR"/>
    <property type="match status" value="1"/>
</dbReference>
<accession>A0ABY0SW32</accession>
<gene>
    <name evidence="3" type="ORF">SAMN04488512_12442</name>
</gene>
<dbReference type="InterPro" id="IPR010982">
    <property type="entry name" value="Lambda_DNA-bd_dom_sf"/>
</dbReference>
<keyword evidence="4" id="KW-1185">Reference proteome</keyword>
<evidence type="ECO:0000259" key="2">
    <source>
        <dbReference type="PROSITE" id="PS50943"/>
    </source>
</evidence>
<comment type="caution">
    <text evidence="3">The sequence shown here is derived from an EMBL/GenBank/DDBJ whole genome shotgun (WGS) entry which is preliminary data.</text>
</comment>
<dbReference type="PANTHER" id="PTHR46797">
    <property type="entry name" value="HTH-TYPE TRANSCRIPTIONAL REGULATOR"/>
    <property type="match status" value="1"/>
</dbReference>
<dbReference type="SUPFAM" id="SSF51182">
    <property type="entry name" value="RmlC-like cupins"/>
    <property type="match status" value="1"/>
</dbReference>
<dbReference type="CDD" id="cd00093">
    <property type="entry name" value="HTH_XRE"/>
    <property type="match status" value="1"/>
</dbReference>
<reference evidence="3 4" key="1">
    <citation type="submission" date="2016-10" db="EMBL/GenBank/DDBJ databases">
        <authorList>
            <person name="Varghese N."/>
            <person name="Submissions S."/>
        </authorList>
    </citation>
    <scope>NUCLEOTIDE SEQUENCE [LARGE SCALE GENOMIC DNA]</scope>
    <source>
        <strain evidence="3 4">DSM 17584</strain>
    </source>
</reference>
<dbReference type="InterPro" id="IPR050807">
    <property type="entry name" value="TransReg_Diox_bact_type"/>
</dbReference>
<dbReference type="CDD" id="cd02209">
    <property type="entry name" value="cupin_XRE_C"/>
    <property type="match status" value="1"/>
</dbReference>
<feature type="domain" description="HTH cro/C1-type" evidence="2">
    <location>
        <begin position="30"/>
        <end position="84"/>
    </location>
</feature>
<proteinExistence type="predicted"/>
<dbReference type="Gene3D" id="2.60.120.10">
    <property type="entry name" value="Jelly Rolls"/>
    <property type="match status" value="1"/>
</dbReference>
<dbReference type="Proteomes" id="UP000198646">
    <property type="component" value="Unassembled WGS sequence"/>
</dbReference>
<evidence type="ECO:0000313" key="4">
    <source>
        <dbReference type="Proteomes" id="UP000198646"/>
    </source>
</evidence>
<dbReference type="Pfam" id="PF07883">
    <property type="entry name" value="Cupin_2"/>
    <property type="match status" value="1"/>
</dbReference>
<dbReference type="SMART" id="SM00530">
    <property type="entry name" value="HTH_XRE"/>
    <property type="match status" value="1"/>
</dbReference>
<dbReference type="PROSITE" id="PS50943">
    <property type="entry name" value="HTH_CROC1"/>
    <property type="match status" value="1"/>
</dbReference>
<dbReference type="InterPro" id="IPR001387">
    <property type="entry name" value="Cro/C1-type_HTH"/>
</dbReference>
<name>A0ABY0SW32_9RHOB</name>
<dbReference type="RefSeq" id="WP_093734188.1">
    <property type="nucleotide sequence ID" value="NZ_FNJD01000024.1"/>
</dbReference>
<dbReference type="InterPro" id="IPR014710">
    <property type="entry name" value="RmlC-like_jellyroll"/>
</dbReference>
<keyword evidence="1" id="KW-0238">DNA-binding</keyword>
<sequence length="206" mass="22272">MTDLTNLKKPAEDVASAQQPSQAVLIGQRLKVLRKERGLTIARLAAEAGMSAGLVSQIERGTANPSINTLEKLREVLGANIWEFREVPKEPSEASFVRRAPNRPKVVVGANGFSKELLSPQNNESMRFMILTIPPGAQNNETLTGPGDKGGYVLEGEVLLSVGSEAAVLSPGDSFQFSSTETHRVENHSGETARVLWIISILDAHF</sequence>
<dbReference type="InterPro" id="IPR013096">
    <property type="entry name" value="Cupin_2"/>
</dbReference>